<evidence type="ECO:0000313" key="13">
    <source>
        <dbReference type="EMBL" id="TKV58355.1"/>
    </source>
</evidence>
<evidence type="ECO:0000256" key="2">
    <source>
        <dbReference type="ARBA" id="ARBA00005049"/>
    </source>
</evidence>
<comment type="catalytic activity">
    <reaction evidence="10 11">
        <text>5,6-dimethylbenzimidazole + nicotinate beta-D-ribonucleotide = alpha-ribazole 5'-phosphate + nicotinate + H(+)</text>
        <dbReference type="Rhea" id="RHEA:11196"/>
        <dbReference type="ChEBI" id="CHEBI:15378"/>
        <dbReference type="ChEBI" id="CHEBI:15890"/>
        <dbReference type="ChEBI" id="CHEBI:32544"/>
        <dbReference type="ChEBI" id="CHEBI:57502"/>
        <dbReference type="ChEBI" id="CHEBI:57918"/>
        <dbReference type="EC" id="2.4.2.21"/>
    </reaction>
</comment>
<evidence type="ECO:0000256" key="4">
    <source>
        <dbReference type="ARBA" id="ARBA00011991"/>
    </source>
</evidence>
<dbReference type="Gene3D" id="3.40.50.10210">
    <property type="match status" value="1"/>
</dbReference>
<keyword evidence="7 11" id="KW-0328">Glycosyltransferase</keyword>
<dbReference type="NCBIfam" id="NF000996">
    <property type="entry name" value="PRK00105.1"/>
    <property type="match status" value="1"/>
</dbReference>
<comment type="pathway">
    <text evidence="2 11">Nucleoside biosynthesis; alpha-ribazole biosynthesis; alpha-ribazole from 5,6-dimethylbenzimidazole: step 1/2.</text>
</comment>
<dbReference type="Pfam" id="PF02277">
    <property type="entry name" value="DBI_PRT"/>
    <property type="match status" value="1"/>
</dbReference>
<name>A0A4V6CRP9_9ACTN</name>
<dbReference type="OrthoDB" id="9773807at2"/>
<dbReference type="GO" id="GO:0009236">
    <property type="term" value="P:cobalamin biosynthetic process"/>
    <property type="evidence" value="ECO:0007669"/>
    <property type="project" value="UniProtKB-UniRule"/>
</dbReference>
<dbReference type="SUPFAM" id="SSF52733">
    <property type="entry name" value="Nicotinate mononucleotide:5,6-dimethylbenzimidazole phosphoribosyltransferase (CobT)"/>
    <property type="match status" value="1"/>
</dbReference>
<evidence type="ECO:0000256" key="1">
    <source>
        <dbReference type="ARBA" id="ARBA00002197"/>
    </source>
</evidence>
<evidence type="ECO:0000313" key="14">
    <source>
        <dbReference type="Proteomes" id="UP000306985"/>
    </source>
</evidence>
<evidence type="ECO:0000256" key="8">
    <source>
        <dbReference type="ARBA" id="ARBA00022679"/>
    </source>
</evidence>
<feature type="active site" description="Proton acceptor" evidence="11">
    <location>
        <position position="334"/>
    </location>
</feature>
<dbReference type="InterPro" id="IPR036087">
    <property type="entry name" value="Nict_dMeBzImd_PRibTrfase_sf"/>
</dbReference>
<comment type="caution">
    <text evidence="13">The sequence shown here is derived from an EMBL/GenBank/DDBJ whole genome shotgun (WGS) entry which is preliminary data.</text>
</comment>
<dbReference type="Gene3D" id="1.10.1610.10">
    <property type="match status" value="1"/>
</dbReference>
<protein>
    <recommendedName>
        <fullName evidence="5 11">Nicotinate-nucleotide--dimethylbenzimidazole phosphoribosyltransferase</fullName>
        <shortName evidence="11">NN:DBI PRT</shortName>
        <ecNumber evidence="4 11">2.4.2.21</ecNumber>
    </recommendedName>
    <alternativeName>
        <fullName evidence="9 11">N(1)-alpha-phosphoribosyltransferase</fullName>
    </alternativeName>
</protein>
<keyword evidence="6 11" id="KW-0169">Cobalamin biosynthesis</keyword>
<dbReference type="InterPro" id="IPR023195">
    <property type="entry name" value="Nict_dMeBzImd_PRibTrfase_N"/>
</dbReference>
<dbReference type="CDD" id="cd02439">
    <property type="entry name" value="DMB-PRT_CobT"/>
    <property type="match status" value="1"/>
</dbReference>
<dbReference type="PANTHER" id="PTHR43463:SF1">
    <property type="entry name" value="NICOTINATE-NUCLEOTIDE--DIMETHYLBENZIMIDAZOLE PHOSPHORIBOSYLTRANSFERASE"/>
    <property type="match status" value="1"/>
</dbReference>
<keyword evidence="14" id="KW-1185">Reference proteome</keyword>
<evidence type="ECO:0000256" key="11">
    <source>
        <dbReference type="HAMAP-Rule" id="MF_00230"/>
    </source>
</evidence>
<keyword evidence="8 11" id="KW-0808">Transferase</keyword>
<evidence type="ECO:0000256" key="5">
    <source>
        <dbReference type="ARBA" id="ARBA00015486"/>
    </source>
</evidence>
<dbReference type="GO" id="GO:0008939">
    <property type="term" value="F:nicotinate-nucleotide-dimethylbenzimidazole phosphoribosyltransferase activity"/>
    <property type="evidence" value="ECO:0007669"/>
    <property type="project" value="UniProtKB-UniRule"/>
</dbReference>
<evidence type="ECO:0000256" key="9">
    <source>
        <dbReference type="ARBA" id="ARBA00030686"/>
    </source>
</evidence>
<dbReference type="NCBIfam" id="TIGR03160">
    <property type="entry name" value="cobT_DBIPRT"/>
    <property type="match status" value="1"/>
</dbReference>
<dbReference type="InterPro" id="IPR017846">
    <property type="entry name" value="Nict_dMeBzImd_PRibTrfase_bact"/>
</dbReference>
<dbReference type="Proteomes" id="UP000306985">
    <property type="component" value="Unassembled WGS sequence"/>
</dbReference>
<evidence type="ECO:0000256" key="10">
    <source>
        <dbReference type="ARBA" id="ARBA00047340"/>
    </source>
</evidence>
<sequence>MTAGPSPDPTRPVAHPPGAFVSGPIDPPSADARQQATERLAALAIPTGAWGRLGDLAVWWSACQGQCPPTPPADVRAVLFAGDHGVASAGVSAYPSAVTPAMLSTIQTGGAGISVLARQHEVRLRVLDIAVAADVPGLPADVTAHKIRRGSGSIDREDACPADEIDRALAVGAQVAKEAMDGGAELLVVGDLGIGNTTPAAVLIGALLHLDANTVTGRGTGVDDDGLSRKRAVVAAALDRAATRTTDPRDLLAAAGSADIAAAVGFLVTAAHRGVPVLLDGLIAVAEALVAERLAPGAAAWFAAGHRSTEPAQSAALDALGLPPLLDLGMRLGEGTGAVAAVPLVRSAALVLGEMALLADVL</sequence>
<evidence type="ECO:0000256" key="7">
    <source>
        <dbReference type="ARBA" id="ARBA00022676"/>
    </source>
</evidence>
<accession>A0A4V6CRP9</accession>
<gene>
    <name evidence="11 13" type="primary">cobT</name>
    <name evidence="13" type="ORF">FDO65_12325</name>
</gene>
<proteinExistence type="inferred from homology"/>
<reference evidence="13 14" key="1">
    <citation type="submission" date="2019-05" db="EMBL/GenBank/DDBJ databases">
        <title>Nakamurella sp. N5BH11, whole genome shotgun sequence.</title>
        <authorList>
            <person name="Tuo L."/>
        </authorList>
    </citation>
    <scope>NUCLEOTIDE SEQUENCE [LARGE SCALE GENOMIC DNA]</scope>
    <source>
        <strain evidence="13 14">N5BH11</strain>
    </source>
</reference>
<dbReference type="AlphaFoldDB" id="A0A4V6CRP9"/>
<evidence type="ECO:0000256" key="6">
    <source>
        <dbReference type="ARBA" id="ARBA00022573"/>
    </source>
</evidence>
<feature type="region of interest" description="Disordered" evidence="12">
    <location>
        <begin position="1"/>
        <end position="32"/>
    </location>
</feature>
<comment type="function">
    <text evidence="1 11">Catalyzes the synthesis of alpha-ribazole-5'-phosphate from nicotinate mononucleotide (NAMN) and 5,6-dimethylbenzimidazole (DMB).</text>
</comment>
<evidence type="ECO:0000256" key="12">
    <source>
        <dbReference type="SAM" id="MobiDB-lite"/>
    </source>
</evidence>
<dbReference type="EC" id="2.4.2.21" evidence="4 11"/>
<dbReference type="InterPro" id="IPR003200">
    <property type="entry name" value="Nict_dMeBzImd_PRibTrfase"/>
</dbReference>
<dbReference type="HAMAP" id="MF_00230">
    <property type="entry name" value="CobT"/>
    <property type="match status" value="1"/>
</dbReference>
<dbReference type="PANTHER" id="PTHR43463">
    <property type="entry name" value="NICOTINATE-NUCLEOTIDE--DIMETHYLBENZIMIDAZOLE PHOSPHORIBOSYLTRANSFERASE"/>
    <property type="match status" value="1"/>
</dbReference>
<comment type="similarity">
    <text evidence="3 11">Belongs to the CobT family.</text>
</comment>
<evidence type="ECO:0000256" key="3">
    <source>
        <dbReference type="ARBA" id="ARBA00007110"/>
    </source>
</evidence>
<dbReference type="EMBL" id="SZZH01000003">
    <property type="protein sequence ID" value="TKV58355.1"/>
    <property type="molecule type" value="Genomic_DNA"/>
</dbReference>
<feature type="compositionally biased region" description="Pro residues" evidence="12">
    <location>
        <begin position="1"/>
        <end position="10"/>
    </location>
</feature>
<organism evidence="13 14">
    <name type="scientific">Nakamurella flava</name>
    <dbReference type="NCBI Taxonomy" id="2576308"/>
    <lineage>
        <taxon>Bacteria</taxon>
        <taxon>Bacillati</taxon>
        <taxon>Actinomycetota</taxon>
        <taxon>Actinomycetes</taxon>
        <taxon>Nakamurellales</taxon>
        <taxon>Nakamurellaceae</taxon>
        <taxon>Nakamurella</taxon>
    </lineage>
</organism>
<dbReference type="UniPathway" id="UPA00061">
    <property type="reaction ID" value="UER00516"/>
</dbReference>